<feature type="transmembrane region" description="Helical" evidence="7">
    <location>
        <begin position="172"/>
        <end position="195"/>
    </location>
</feature>
<keyword evidence="5 7" id="KW-1133">Transmembrane helix</keyword>
<feature type="transmembrane region" description="Helical" evidence="7">
    <location>
        <begin position="111"/>
        <end position="134"/>
    </location>
</feature>
<name>A0A2S7TYY8_9BACT</name>
<keyword evidence="6 7" id="KW-0472">Membrane</keyword>
<evidence type="ECO:0000256" key="5">
    <source>
        <dbReference type="ARBA" id="ARBA00022989"/>
    </source>
</evidence>
<dbReference type="PANTHER" id="PTHR42751:SF3">
    <property type="entry name" value="SODIUM_GLUTAMATE SYMPORTER"/>
    <property type="match status" value="1"/>
</dbReference>
<keyword evidence="4 7" id="KW-0812">Transmembrane</keyword>
<comment type="caution">
    <text evidence="9">The sequence shown here is derived from an EMBL/GenBank/DDBJ whole genome shotgun (WGS) entry which is preliminary data.</text>
</comment>
<dbReference type="OrthoDB" id="9781411at2"/>
<evidence type="ECO:0000256" key="4">
    <source>
        <dbReference type="ARBA" id="ARBA00022692"/>
    </source>
</evidence>
<dbReference type="InterPro" id="IPR006153">
    <property type="entry name" value="Cation/H_exchanger_TM"/>
</dbReference>
<evidence type="ECO:0000313" key="10">
    <source>
        <dbReference type="Proteomes" id="UP000239907"/>
    </source>
</evidence>
<evidence type="ECO:0000256" key="3">
    <source>
        <dbReference type="ARBA" id="ARBA00022448"/>
    </source>
</evidence>
<feature type="transmembrane region" description="Helical" evidence="7">
    <location>
        <begin position="241"/>
        <end position="259"/>
    </location>
</feature>
<comment type="subcellular location">
    <subcellularLocation>
        <location evidence="1">Membrane</location>
        <topology evidence="1">Multi-pass membrane protein</topology>
    </subcellularLocation>
</comment>
<evidence type="ECO:0000256" key="7">
    <source>
        <dbReference type="SAM" id="Phobius"/>
    </source>
</evidence>
<sequence length="577" mass="61358">MMDECGKSALNSAMHWLLAATGAIPPFFILLTVVLLAVVVVSLVLTRFKQSLLVGYFICGVVIRNSGLLDWVGVEQAGVIDALAEIGVVLLLFTLGIEFSLKEIKALRRPVFIGGGSQVGLCILVAVGGGMLLGLSGSQALLLGFAFSLSSTAVSMKSFQEMSLPESPPARTALGMAIFQDLAAILFMVLIPPLLSDEGGAVDVGLALLKGALFTAGIVILSRRGFPQMLDAVARTRSRELFTITVIGLCAGVALVSGLLGLSPALGAFAAGVVVSESIYSHRVLSDILPFKDLFLTVFFVSVGLLIDVDVILAYWPTILLATVSILVIKGVIVSLAAHWSGLRRGSWLVTSAALCSTGEFSIVLLNRASEFNALSAQLEQVLLASTAFSMGLVPTLLKKSIGLADRIKRSSKQFCGSEHETLGIGGQVSELNDHVVICGYGPVGENLHRNLTRANVGVVVLETNPETVKRLHGEGVICLFADASDTESLQLARTKHARSIAFTFPDESAVLKSMHSAKAINPEIRIYARAKFTAQAERLKKAGVHFVLHDEEQSGRAMISAVMQCYAADLEPDWEV</sequence>
<organism evidence="9 10">
    <name type="scientific">Rubritalea profundi</name>
    <dbReference type="NCBI Taxonomy" id="1658618"/>
    <lineage>
        <taxon>Bacteria</taxon>
        <taxon>Pseudomonadati</taxon>
        <taxon>Verrucomicrobiota</taxon>
        <taxon>Verrucomicrobiia</taxon>
        <taxon>Verrucomicrobiales</taxon>
        <taxon>Rubritaleaceae</taxon>
        <taxon>Rubritalea</taxon>
    </lineage>
</organism>
<feature type="transmembrane region" description="Helical" evidence="7">
    <location>
        <begin position="201"/>
        <end position="221"/>
    </location>
</feature>
<dbReference type="Gene3D" id="3.40.50.720">
    <property type="entry name" value="NAD(P)-binding Rossmann-like Domain"/>
    <property type="match status" value="1"/>
</dbReference>
<dbReference type="PROSITE" id="PS51201">
    <property type="entry name" value="RCK_N"/>
    <property type="match status" value="1"/>
</dbReference>
<evidence type="ECO:0000259" key="8">
    <source>
        <dbReference type="PROSITE" id="PS51201"/>
    </source>
</evidence>
<evidence type="ECO:0000256" key="2">
    <source>
        <dbReference type="ARBA" id="ARBA00005551"/>
    </source>
</evidence>
<reference evidence="9 10" key="1">
    <citation type="submission" date="2016-12" db="EMBL/GenBank/DDBJ databases">
        <title>Study of bacterial adaptation to deep sea.</title>
        <authorList>
            <person name="Song J."/>
            <person name="Yoshizawa S."/>
            <person name="Kogure K."/>
        </authorList>
    </citation>
    <scope>NUCLEOTIDE SEQUENCE [LARGE SCALE GENOMIC DNA]</scope>
    <source>
        <strain evidence="9 10">SAORIC-165</strain>
    </source>
</reference>
<feature type="transmembrane region" description="Helical" evidence="7">
    <location>
        <begin position="78"/>
        <end position="99"/>
    </location>
</feature>
<keyword evidence="10" id="KW-1185">Reference proteome</keyword>
<dbReference type="GO" id="GO:0015297">
    <property type="term" value="F:antiporter activity"/>
    <property type="evidence" value="ECO:0007669"/>
    <property type="project" value="InterPro"/>
</dbReference>
<dbReference type="InterPro" id="IPR003148">
    <property type="entry name" value="RCK_N"/>
</dbReference>
<dbReference type="Pfam" id="PF02254">
    <property type="entry name" value="TrkA_N"/>
    <property type="match status" value="1"/>
</dbReference>
<keyword evidence="3" id="KW-0813">Transport</keyword>
<dbReference type="SUPFAM" id="SSF51735">
    <property type="entry name" value="NAD(P)-binding Rossmann-fold domains"/>
    <property type="match status" value="1"/>
</dbReference>
<feature type="transmembrane region" description="Helical" evidence="7">
    <location>
        <begin position="319"/>
        <end position="340"/>
    </location>
</feature>
<feature type="transmembrane region" description="Helical" evidence="7">
    <location>
        <begin position="294"/>
        <end position="313"/>
    </location>
</feature>
<dbReference type="InterPro" id="IPR038770">
    <property type="entry name" value="Na+/solute_symporter_sf"/>
</dbReference>
<feature type="domain" description="RCK N-terminal" evidence="8">
    <location>
        <begin position="433"/>
        <end position="549"/>
    </location>
</feature>
<dbReference type="Pfam" id="PF00999">
    <property type="entry name" value="Na_H_Exchanger"/>
    <property type="match status" value="1"/>
</dbReference>
<dbReference type="Gene3D" id="1.20.1530.20">
    <property type="match status" value="1"/>
</dbReference>
<comment type="similarity">
    <text evidence="2">Belongs to the monovalent cation:proton antiporter 2 (CPA2) transporter (TC 2.A.37) family.</text>
</comment>
<evidence type="ECO:0000313" key="9">
    <source>
        <dbReference type="EMBL" id="PQJ27540.1"/>
    </source>
</evidence>
<dbReference type="PANTHER" id="PTHR42751">
    <property type="entry name" value="SODIUM/HYDROGEN EXCHANGER FAMILY/TRKA DOMAIN PROTEIN"/>
    <property type="match status" value="1"/>
</dbReference>
<gene>
    <name evidence="9" type="ORF">BSZ32_02875</name>
</gene>
<dbReference type="GO" id="GO:0016020">
    <property type="term" value="C:membrane"/>
    <property type="evidence" value="ECO:0007669"/>
    <property type="project" value="UniProtKB-SubCell"/>
</dbReference>
<evidence type="ECO:0000256" key="6">
    <source>
        <dbReference type="ARBA" id="ARBA00023136"/>
    </source>
</evidence>
<feature type="transmembrane region" description="Helical" evidence="7">
    <location>
        <begin position="140"/>
        <end position="160"/>
    </location>
</feature>
<dbReference type="AlphaFoldDB" id="A0A2S7TYY8"/>
<protein>
    <recommendedName>
        <fullName evidence="8">RCK N-terminal domain-containing protein</fullName>
    </recommendedName>
</protein>
<dbReference type="GO" id="GO:0006813">
    <property type="term" value="P:potassium ion transport"/>
    <property type="evidence" value="ECO:0007669"/>
    <property type="project" value="InterPro"/>
</dbReference>
<dbReference type="EMBL" id="MQWA01000001">
    <property type="protein sequence ID" value="PQJ27540.1"/>
    <property type="molecule type" value="Genomic_DNA"/>
</dbReference>
<evidence type="ECO:0000256" key="1">
    <source>
        <dbReference type="ARBA" id="ARBA00004141"/>
    </source>
</evidence>
<dbReference type="Proteomes" id="UP000239907">
    <property type="component" value="Unassembled WGS sequence"/>
</dbReference>
<dbReference type="InterPro" id="IPR036291">
    <property type="entry name" value="NAD(P)-bd_dom_sf"/>
</dbReference>
<accession>A0A2S7TYY8</accession>
<proteinExistence type="inferred from homology"/>
<feature type="transmembrane region" description="Helical" evidence="7">
    <location>
        <begin position="16"/>
        <end position="45"/>
    </location>
</feature>
<dbReference type="GO" id="GO:1902600">
    <property type="term" value="P:proton transmembrane transport"/>
    <property type="evidence" value="ECO:0007669"/>
    <property type="project" value="InterPro"/>
</dbReference>
<feature type="transmembrane region" description="Helical" evidence="7">
    <location>
        <begin position="52"/>
        <end position="72"/>
    </location>
</feature>